<sequence>MVLVNSNYNIVFLDNPDFKYKIPTSMALRQPFLVVTVTLWVRLILSGNVTGSDREKMCHQGYTGSDNGGSCTFSTGLCGWTETGVNTKWEIKDQEAFASTYRTSEGTKAILTSPWMCEDGVVSICIRFSYKFDDDDGGQLTLRLCNETDNCEVLWFEKSGYENEWSWCQLSRNLTLTKRDLFKIQIEAKKIDDTWFSDTNFYIDNIVYKNTSCPNEPMVTPTQHPVLTTAVREDEQENSDVSSNTTNDEESPRLLMISAIVAVLLLTAAVVVVVVYFRRQRTDGDAGSKKSSISREPLSSIAMVTNDLYEMTDVIQSTEDNISLQDLDPPQDHDTYYCMVQNTNRGHEVYTQADPGGLEHQGCANLRGRETYENVHLGSVHPQAQQPLTLDVSLQDCNDQPQEANNYCNYCP</sequence>
<accession>A0A2T7PJQ5</accession>
<dbReference type="InterPro" id="IPR000998">
    <property type="entry name" value="MAM_dom"/>
</dbReference>
<reference evidence="3 4" key="1">
    <citation type="submission" date="2018-04" db="EMBL/GenBank/DDBJ databases">
        <title>The genome of golden apple snail Pomacea canaliculata provides insight into stress tolerance and invasive adaptation.</title>
        <authorList>
            <person name="Liu C."/>
            <person name="Liu B."/>
            <person name="Ren Y."/>
            <person name="Zhang Y."/>
            <person name="Wang H."/>
            <person name="Li S."/>
            <person name="Jiang F."/>
            <person name="Yin L."/>
            <person name="Zhang G."/>
            <person name="Qian W."/>
            <person name="Fan W."/>
        </authorList>
    </citation>
    <scope>NUCLEOTIDE SEQUENCE [LARGE SCALE GENOMIC DNA]</scope>
    <source>
        <strain evidence="3">SZHN2017</strain>
        <tissue evidence="3">Muscle</tissue>
    </source>
</reference>
<keyword evidence="4" id="KW-1185">Reference proteome</keyword>
<feature type="domain" description="MAM" evidence="2">
    <location>
        <begin position="69"/>
        <end position="215"/>
    </location>
</feature>
<name>A0A2T7PJQ5_POMCA</name>
<proteinExistence type="predicted"/>
<dbReference type="GO" id="GO:0016020">
    <property type="term" value="C:membrane"/>
    <property type="evidence" value="ECO:0007669"/>
    <property type="project" value="InterPro"/>
</dbReference>
<evidence type="ECO:0000256" key="1">
    <source>
        <dbReference type="SAM" id="Phobius"/>
    </source>
</evidence>
<protein>
    <recommendedName>
        <fullName evidence="2">MAM domain-containing protein</fullName>
    </recommendedName>
</protein>
<dbReference type="EMBL" id="PZQS01000003">
    <property type="protein sequence ID" value="PVD33622.1"/>
    <property type="molecule type" value="Genomic_DNA"/>
</dbReference>
<dbReference type="InterPro" id="IPR013320">
    <property type="entry name" value="ConA-like_dom_sf"/>
</dbReference>
<evidence type="ECO:0000313" key="4">
    <source>
        <dbReference type="Proteomes" id="UP000245119"/>
    </source>
</evidence>
<feature type="transmembrane region" description="Helical" evidence="1">
    <location>
        <begin position="254"/>
        <end position="277"/>
    </location>
</feature>
<dbReference type="Gene3D" id="2.60.120.200">
    <property type="match status" value="1"/>
</dbReference>
<evidence type="ECO:0000313" key="3">
    <source>
        <dbReference type="EMBL" id="PVD33622.1"/>
    </source>
</evidence>
<dbReference type="Pfam" id="PF00629">
    <property type="entry name" value="MAM"/>
    <property type="match status" value="1"/>
</dbReference>
<comment type="caution">
    <text evidence="3">The sequence shown here is derived from an EMBL/GenBank/DDBJ whole genome shotgun (WGS) entry which is preliminary data.</text>
</comment>
<evidence type="ECO:0000259" key="2">
    <source>
        <dbReference type="PROSITE" id="PS50060"/>
    </source>
</evidence>
<gene>
    <name evidence="3" type="ORF">C0Q70_04880</name>
</gene>
<dbReference type="AlphaFoldDB" id="A0A2T7PJQ5"/>
<dbReference type="SMART" id="SM00137">
    <property type="entry name" value="MAM"/>
    <property type="match status" value="1"/>
</dbReference>
<keyword evidence="1" id="KW-0472">Membrane</keyword>
<dbReference type="PROSITE" id="PS50060">
    <property type="entry name" value="MAM_2"/>
    <property type="match status" value="1"/>
</dbReference>
<keyword evidence="1" id="KW-1133">Transmembrane helix</keyword>
<dbReference type="SUPFAM" id="SSF49899">
    <property type="entry name" value="Concanavalin A-like lectins/glucanases"/>
    <property type="match status" value="1"/>
</dbReference>
<organism evidence="3 4">
    <name type="scientific">Pomacea canaliculata</name>
    <name type="common">Golden apple snail</name>
    <dbReference type="NCBI Taxonomy" id="400727"/>
    <lineage>
        <taxon>Eukaryota</taxon>
        <taxon>Metazoa</taxon>
        <taxon>Spiralia</taxon>
        <taxon>Lophotrochozoa</taxon>
        <taxon>Mollusca</taxon>
        <taxon>Gastropoda</taxon>
        <taxon>Caenogastropoda</taxon>
        <taxon>Architaenioglossa</taxon>
        <taxon>Ampullarioidea</taxon>
        <taxon>Ampullariidae</taxon>
        <taxon>Pomacea</taxon>
    </lineage>
</organism>
<keyword evidence="1" id="KW-0812">Transmembrane</keyword>
<dbReference type="Proteomes" id="UP000245119">
    <property type="component" value="Linkage Group LG3"/>
</dbReference>